<protein>
    <recommendedName>
        <fullName evidence="5">ABC transporter permease</fullName>
    </recommendedName>
</protein>
<feature type="transmembrane region" description="Helical" evidence="2">
    <location>
        <begin position="322"/>
        <end position="344"/>
    </location>
</feature>
<evidence type="ECO:0000256" key="2">
    <source>
        <dbReference type="SAM" id="Phobius"/>
    </source>
</evidence>
<feature type="transmembrane region" description="Helical" evidence="2">
    <location>
        <begin position="210"/>
        <end position="229"/>
    </location>
</feature>
<evidence type="ECO:0000313" key="4">
    <source>
        <dbReference type="Proteomes" id="UP000838324"/>
    </source>
</evidence>
<dbReference type="EMBL" id="CAKMMG010000005">
    <property type="protein sequence ID" value="CAH1212147.1"/>
    <property type="molecule type" value="Genomic_DNA"/>
</dbReference>
<feature type="region of interest" description="Disordered" evidence="1">
    <location>
        <begin position="244"/>
        <end position="271"/>
    </location>
</feature>
<dbReference type="RefSeq" id="WP_236335476.1">
    <property type="nucleotide sequence ID" value="NZ_CAKMMG010000005.1"/>
</dbReference>
<feature type="transmembrane region" description="Helical" evidence="2">
    <location>
        <begin position="175"/>
        <end position="198"/>
    </location>
</feature>
<keyword evidence="2" id="KW-1133">Transmembrane helix</keyword>
<comment type="caution">
    <text evidence="3">The sequence shown here is derived from an EMBL/GenBank/DDBJ whole genome shotgun (WGS) entry which is preliminary data.</text>
</comment>
<feature type="transmembrane region" description="Helical" evidence="2">
    <location>
        <begin position="143"/>
        <end position="168"/>
    </location>
</feature>
<gene>
    <name evidence="3" type="ORF">PAECIP111892_03703</name>
</gene>
<feature type="transmembrane region" description="Helical" evidence="2">
    <location>
        <begin position="483"/>
        <end position="505"/>
    </location>
</feature>
<evidence type="ECO:0000256" key="1">
    <source>
        <dbReference type="SAM" id="MobiDB-lite"/>
    </source>
</evidence>
<feature type="transmembrane region" description="Helical" evidence="2">
    <location>
        <begin position="411"/>
        <end position="433"/>
    </location>
</feature>
<sequence length="522" mass="57098">MTGLKTLVQLEYSRYSLSRQGKYRPIVLALSLIVLLLAAGVFLPGPRASERSPFIYAVFLLWTAAIAISSLHMLMFMNQSHRDWMLSFPHSRLKLLYAKGISLLRHNLNLTFPVLAASVSLYFISVQAGWYQPLPAGGLLYMIAAYTLFIIVSLPVAVTLGLAVSLLLRAGKTALLLMMIPYTLLWILPAMIGSILSISYSGTQSLKFTAPGYVLCAALALCLIGWPLCYQLMRLIAAKGLSVPSGTGRSSAALTSGRPGFASKRSNRSSSLTGRTAPFIILYRLCIRRVHRIERHPAIVILKLALPFIIAAAAYFGSSYEAGSLAIARSLFMLPVLFGSVWMISRSSIERKHQSWWLSFPQSRLVLLLSGVAMVWVTAMRIITVLAVSAIAGSITGLITGRTTTQELSYALTWLLFSFLLFTLSLTVILCLLQAEYYLLKSPALTILMLPLALLGPLHSILINKFMIPDSLPGGALPDWSLLGWISVIALPLALCCLPAGAKYYHLSLMQPKSKASQTKQA</sequence>
<dbReference type="Proteomes" id="UP000838324">
    <property type="component" value="Unassembled WGS sequence"/>
</dbReference>
<reference evidence="3" key="1">
    <citation type="submission" date="2022-01" db="EMBL/GenBank/DDBJ databases">
        <authorList>
            <person name="Criscuolo A."/>
        </authorList>
    </citation>
    <scope>NUCLEOTIDE SEQUENCE</scope>
    <source>
        <strain evidence="3">CIP111892</strain>
    </source>
</reference>
<feature type="compositionally biased region" description="Polar residues" evidence="1">
    <location>
        <begin position="244"/>
        <end position="254"/>
    </location>
</feature>
<proteinExistence type="predicted"/>
<feature type="transmembrane region" description="Helical" evidence="2">
    <location>
        <begin position="365"/>
        <end position="391"/>
    </location>
</feature>
<organism evidence="3 4">
    <name type="scientific">Paenibacillus auburnensis</name>
    <dbReference type="NCBI Taxonomy" id="2905649"/>
    <lineage>
        <taxon>Bacteria</taxon>
        <taxon>Bacillati</taxon>
        <taxon>Bacillota</taxon>
        <taxon>Bacilli</taxon>
        <taxon>Bacillales</taxon>
        <taxon>Paenibacillaceae</taxon>
        <taxon>Paenibacillus</taxon>
    </lineage>
</organism>
<feature type="transmembrane region" description="Helical" evidence="2">
    <location>
        <begin position="54"/>
        <end position="76"/>
    </location>
</feature>
<evidence type="ECO:0000313" key="3">
    <source>
        <dbReference type="EMBL" id="CAH1212147.1"/>
    </source>
</evidence>
<feature type="transmembrane region" description="Helical" evidence="2">
    <location>
        <begin position="298"/>
        <end position="316"/>
    </location>
</feature>
<feature type="transmembrane region" description="Helical" evidence="2">
    <location>
        <begin position="445"/>
        <end position="463"/>
    </location>
</feature>
<keyword evidence="2" id="KW-0812">Transmembrane</keyword>
<evidence type="ECO:0008006" key="5">
    <source>
        <dbReference type="Google" id="ProtNLM"/>
    </source>
</evidence>
<name>A0ABN8GLK0_9BACL</name>
<feature type="transmembrane region" description="Helical" evidence="2">
    <location>
        <begin position="23"/>
        <end position="42"/>
    </location>
</feature>
<accession>A0ABN8GLK0</accession>
<keyword evidence="2" id="KW-0472">Membrane</keyword>
<feature type="transmembrane region" description="Helical" evidence="2">
    <location>
        <begin position="110"/>
        <end position="131"/>
    </location>
</feature>
<keyword evidence="4" id="KW-1185">Reference proteome</keyword>